<feature type="region of interest" description="Disordered" evidence="1">
    <location>
        <begin position="1"/>
        <end position="74"/>
    </location>
</feature>
<sequence>MTITRKGSHGEEEFHSPLTDGFDTGEGASDAASEVTTDAPIHPVPSMQAAFEESIDESADDHDGANASSTGNAEARRQTLLEAQKYDESWQARWRQRRSSKHHPLLKLVSQIVFGLHLLQQQQAKSEGEVVKILQSHVNEVDTFLEKTAEDFELAVTDIEERVRHLKLPMEHKGVFETMLDHQAFRTQLLDGNEKIESIINRTSRAKDASLYDLREGTRAVKELQRYLDTVRDQWPKDKRVISEVFDAMRGNERGWARYIADLQEKANTLRQNLDRLGASLSEMSRMAEAAVKRRAGRSRNASYGSSKSAPNSPGLRPKGHGGFVPPMPSSQQSDKPLPPLRRDQNGLSSVGDGAKDMSKAQPLPRATKPERPRELPQFQPNRDPRSGSTTSTEPQRPRTAGATGAVSRRLAREADSRADTAALADFFRDGRPAPQSVHVNPQRSHPPDPNRRAHGDSARSLKDDNALRPTRSNGQTPATTRSKSQGAIDIMAGADQARSNVPVVKGRESTSTRDSEALGDKSLSPSTRTGFARRLSKRMKHLPSQDDLASSKPAEQAHPDSAYASSPSTSKSSPEQKLPRAEDGLGPLPSKGIEPLYASKVTERAEQNQMPPPPTPHNREMGRDGTNQSVRSLAPTSKSRGSTIKGMFQRKWSSGRKMFAT</sequence>
<name>A0AAJ0GE45_9PEZI</name>
<feature type="compositionally biased region" description="Polar residues" evidence="1">
    <location>
        <begin position="626"/>
        <end position="643"/>
    </location>
</feature>
<evidence type="ECO:0000313" key="2">
    <source>
        <dbReference type="EMBL" id="KAK3055763.1"/>
    </source>
</evidence>
<feature type="compositionally biased region" description="Polar residues" evidence="1">
    <location>
        <begin position="471"/>
        <end position="486"/>
    </location>
</feature>
<reference evidence="2" key="1">
    <citation type="submission" date="2023-04" db="EMBL/GenBank/DDBJ databases">
        <title>Black Yeasts Isolated from many extreme environments.</title>
        <authorList>
            <person name="Coleine C."/>
            <person name="Stajich J.E."/>
            <person name="Selbmann L."/>
        </authorList>
    </citation>
    <scope>NUCLEOTIDE SEQUENCE</scope>
    <source>
        <strain evidence="2">CCFEE 5312</strain>
    </source>
</reference>
<evidence type="ECO:0000313" key="3">
    <source>
        <dbReference type="Proteomes" id="UP001271007"/>
    </source>
</evidence>
<gene>
    <name evidence="2" type="ORF">LTR09_002997</name>
</gene>
<dbReference type="Proteomes" id="UP001271007">
    <property type="component" value="Unassembled WGS sequence"/>
</dbReference>
<proteinExistence type="predicted"/>
<feature type="compositionally biased region" description="Low complexity" evidence="1">
    <location>
        <begin position="562"/>
        <end position="574"/>
    </location>
</feature>
<feature type="region of interest" description="Disordered" evidence="1">
    <location>
        <begin position="289"/>
        <end position="662"/>
    </location>
</feature>
<comment type="caution">
    <text evidence="2">The sequence shown here is derived from an EMBL/GenBank/DDBJ whole genome shotgun (WGS) entry which is preliminary data.</text>
</comment>
<protein>
    <submittedName>
        <fullName evidence="2">Uncharacterized protein</fullName>
    </submittedName>
</protein>
<accession>A0AAJ0GE45</accession>
<feature type="compositionally biased region" description="Basic and acidic residues" evidence="1">
    <location>
        <begin position="506"/>
        <end position="520"/>
    </location>
</feature>
<feature type="compositionally biased region" description="Basic and acidic residues" evidence="1">
    <location>
        <begin position="446"/>
        <end position="467"/>
    </location>
</feature>
<dbReference type="EMBL" id="JAWDJX010000007">
    <property type="protein sequence ID" value="KAK3055763.1"/>
    <property type="molecule type" value="Genomic_DNA"/>
</dbReference>
<organism evidence="2 3">
    <name type="scientific">Extremus antarcticus</name>
    <dbReference type="NCBI Taxonomy" id="702011"/>
    <lineage>
        <taxon>Eukaryota</taxon>
        <taxon>Fungi</taxon>
        <taxon>Dikarya</taxon>
        <taxon>Ascomycota</taxon>
        <taxon>Pezizomycotina</taxon>
        <taxon>Dothideomycetes</taxon>
        <taxon>Dothideomycetidae</taxon>
        <taxon>Mycosphaerellales</taxon>
        <taxon>Extremaceae</taxon>
        <taxon>Extremus</taxon>
    </lineage>
</organism>
<dbReference type="AlphaFoldDB" id="A0AAJ0GE45"/>
<evidence type="ECO:0000256" key="1">
    <source>
        <dbReference type="SAM" id="MobiDB-lite"/>
    </source>
</evidence>
<feature type="compositionally biased region" description="Polar residues" evidence="1">
    <location>
        <begin position="300"/>
        <end position="312"/>
    </location>
</feature>
<keyword evidence="3" id="KW-1185">Reference proteome</keyword>